<sequence length="195" mass="21363">MKRDQVLPEHGMLHENKIITRPLQSQLDIFNYTSVTSQTFYKWGTASNTRETSSPSPMGPHTPTITPVMSVDAFTPDADVARDRERGLGHSVFASYFAAVSVVGGSGITLAFFALRTSCGYVVRWLKPAQCLMMSQADLEGANTLKVGARTGCSRPPVYPSLPWGKCLTVFDTPPTSFIALLQQVIYTPLHISVH</sequence>
<dbReference type="Proteomes" id="UP000054217">
    <property type="component" value="Unassembled WGS sequence"/>
</dbReference>
<keyword evidence="1" id="KW-0812">Transmembrane</keyword>
<dbReference type="HOGENOM" id="CLU_1396866_0_0_1"/>
<gene>
    <name evidence="2" type="ORF">M404DRAFT_25602</name>
</gene>
<dbReference type="AlphaFoldDB" id="A0A0C3J7D4"/>
<protein>
    <submittedName>
        <fullName evidence="2">Uncharacterized protein</fullName>
    </submittedName>
</protein>
<evidence type="ECO:0000256" key="1">
    <source>
        <dbReference type="SAM" id="Phobius"/>
    </source>
</evidence>
<keyword evidence="1" id="KW-0472">Membrane</keyword>
<reference evidence="2 3" key="1">
    <citation type="submission" date="2014-04" db="EMBL/GenBank/DDBJ databases">
        <authorList>
            <consortium name="DOE Joint Genome Institute"/>
            <person name="Kuo A."/>
            <person name="Kohler A."/>
            <person name="Costa M.D."/>
            <person name="Nagy L.G."/>
            <person name="Floudas D."/>
            <person name="Copeland A."/>
            <person name="Barry K.W."/>
            <person name="Cichocki N."/>
            <person name="Veneault-Fourrey C."/>
            <person name="LaButti K."/>
            <person name="Lindquist E.A."/>
            <person name="Lipzen A."/>
            <person name="Lundell T."/>
            <person name="Morin E."/>
            <person name="Murat C."/>
            <person name="Sun H."/>
            <person name="Tunlid A."/>
            <person name="Henrissat B."/>
            <person name="Grigoriev I.V."/>
            <person name="Hibbett D.S."/>
            <person name="Martin F."/>
            <person name="Nordberg H.P."/>
            <person name="Cantor M.N."/>
            <person name="Hua S.X."/>
        </authorList>
    </citation>
    <scope>NUCLEOTIDE SEQUENCE [LARGE SCALE GENOMIC DNA]</scope>
    <source>
        <strain evidence="2 3">Marx 270</strain>
    </source>
</reference>
<reference evidence="3" key="2">
    <citation type="submission" date="2015-01" db="EMBL/GenBank/DDBJ databases">
        <title>Evolutionary Origins and Diversification of the Mycorrhizal Mutualists.</title>
        <authorList>
            <consortium name="DOE Joint Genome Institute"/>
            <consortium name="Mycorrhizal Genomics Consortium"/>
            <person name="Kohler A."/>
            <person name="Kuo A."/>
            <person name="Nagy L.G."/>
            <person name="Floudas D."/>
            <person name="Copeland A."/>
            <person name="Barry K.W."/>
            <person name="Cichocki N."/>
            <person name="Veneault-Fourrey C."/>
            <person name="LaButti K."/>
            <person name="Lindquist E.A."/>
            <person name="Lipzen A."/>
            <person name="Lundell T."/>
            <person name="Morin E."/>
            <person name="Murat C."/>
            <person name="Riley R."/>
            <person name="Ohm R."/>
            <person name="Sun H."/>
            <person name="Tunlid A."/>
            <person name="Henrissat B."/>
            <person name="Grigoriev I.V."/>
            <person name="Hibbett D.S."/>
            <person name="Martin F."/>
        </authorList>
    </citation>
    <scope>NUCLEOTIDE SEQUENCE [LARGE SCALE GENOMIC DNA]</scope>
    <source>
        <strain evidence="3">Marx 270</strain>
    </source>
</reference>
<name>A0A0C3J7D4_PISTI</name>
<keyword evidence="1" id="KW-1133">Transmembrane helix</keyword>
<dbReference type="EMBL" id="KN831968">
    <property type="protein sequence ID" value="KIO04953.1"/>
    <property type="molecule type" value="Genomic_DNA"/>
</dbReference>
<feature type="transmembrane region" description="Helical" evidence="1">
    <location>
        <begin position="92"/>
        <end position="115"/>
    </location>
</feature>
<evidence type="ECO:0000313" key="3">
    <source>
        <dbReference type="Proteomes" id="UP000054217"/>
    </source>
</evidence>
<accession>A0A0C3J7D4</accession>
<dbReference type="InParanoid" id="A0A0C3J7D4"/>
<organism evidence="2 3">
    <name type="scientific">Pisolithus tinctorius Marx 270</name>
    <dbReference type="NCBI Taxonomy" id="870435"/>
    <lineage>
        <taxon>Eukaryota</taxon>
        <taxon>Fungi</taxon>
        <taxon>Dikarya</taxon>
        <taxon>Basidiomycota</taxon>
        <taxon>Agaricomycotina</taxon>
        <taxon>Agaricomycetes</taxon>
        <taxon>Agaricomycetidae</taxon>
        <taxon>Boletales</taxon>
        <taxon>Sclerodermatineae</taxon>
        <taxon>Pisolithaceae</taxon>
        <taxon>Pisolithus</taxon>
    </lineage>
</organism>
<keyword evidence="3" id="KW-1185">Reference proteome</keyword>
<evidence type="ECO:0000313" key="2">
    <source>
        <dbReference type="EMBL" id="KIO04953.1"/>
    </source>
</evidence>
<proteinExistence type="predicted"/>